<dbReference type="Proteomes" id="UP000178999">
    <property type="component" value="Unassembled WGS sequence"/>
</dbReference>
<gene>
    <name evidence="1" type="ORF">A2382_00205</name>
</gene>
<dbReference type="EMBL" id="MGHY01000003">
    <property type="protein sequence ID" value="OGM80191.1"/>
    <property type="molecule type" value="Genomic_DNA"/>
</dbReference>
<accession>A0A1F8CVA0</accession>
<dbReference type="STRING" id="1802538.A2382_00205"/>
<sequence length="90" mass="9987">MTERQVVTAIHQFEGLILETDDGQQYSFVPLTYVVVIGRGDKMCSGTVTRMHNGSFTNSESDATLYFRKSGTTEALVEIDILVELKPGKD</sequence>
<comment type="caution">
    <text evidence="1">The sequence shown here is derived from an EMBL/GenBank/DDBJ whole genome shotgun (WGS) entry which is preliminary data.</text>
</comment>
<reference evidence="1 2" key="1">
    <citation type="journal article" date="2016" name="Nat. Commun.">
        <title>Thousands of microbial genomes shed light on interconnected biogeochemical processes in an aquifer system.</title>
        <authorList>
            <person name="Anantharaman K."/>
            <person name="Brown C.T."/>
            <person name="Hug L.A."/>
            <person name="Sharon I."/>
            <person name="Castelle C.J."/>
            <person name="Probst A.J."/>
            <person name="Thomas B.C."/>
            <person name="Singh A."/>
            <person name="Wilkins M.J."/>
            <person name="Karaoz U."/>
            <person name="Brodie E.L."/>
            <person name="Williams K.H."/>
            <person name="Hubbard S.S."/>
            <person name="Banfield J.F."/>
        </authorList>
    </citation>
    <scope>NUCLEOTIDE SEQUENCE [LARGE SCALE GENOMIC DNA]</scope>
</reference>
<proteinExistence type="predicted"/>
<organism evidence="1 2">
    <name type="scientific">Candidatus Woesebacteria bacterium RIFOXYB1_FULL_38_16</name>
    <dbReference type="NCBI Taxonomy" id="1802538"/>
    <lineage>
        <taxon>Bacteria</taxon>
        <taxon>Candidatus Woeseibacteriota</taxon>
    </lineage>
</organism>
<dbReference type="AlphaFoldDB" id="A0A1F8CVA0"/>
<evidence type="ECO:0000313" key="1">
    <source>
        <dbReference type="EMBL" id="OGM80191.1"/>
    </source>
</evidence>
<evidence type="ECO:0000313" key="2">
    <source>
        <dbReference type="Proteomes" id="UP000178999"/>
    </source>
</evidence>
<protein>
    <submittedName>
        <fullName evidence="1">Uncharacterized protein</fullName>
    </submittedName>
</protein>
<name>A0A1F8CVA0_9BACT</name>